<feature type="compositionally biased region" description="Low complexity" evidence="1">
    <location>
        <begin position="30"/>
        <end position="56"/>
    </location>
</feature>
<accession>T1GMP0</accession>
<reference evidence="3" key="1">
    <citation type="submission" date="2013-02" db="EMBL/GenBank/DDBJ databases">
        <authorList>
            <person name="Hughes D."/>
        </authorList>
    </citation>
    <scope>NUCLEOTIDE SEQUENCE</scope>
    <source>
        <strain>Durham</strain>
        <strain evidence="3">NC isolate 2 -- Noor lab</strain>
    </source>
</reference>
<name>T1GMP0_MEGSC</name>
<organism evidence="2 3">
    <name type="scientific">Megaselia scalaris</name>
    <name type="common">Humpbacked fly</name>
    <name type="synonym">Phora scalaris</name>
    <dbReference type="NCBI Taxonomy" id="36166"/>
    <lineage>
        <taxon>Eukaryota</taxon>
        <taxon>Metazoa</taxon>
        <taxon>Ecdysozoa</taxon>
        <taxon>Arthropoda</taxon>
        <taxon>Hexapoda</taxon>
        <taxon>Insecta</taxon>
        <taxon>Pterygota</taxon>
        <taxon>Neoptera</taxon>
        <taxon>Endopterygota</taxon>
        <taxon>Diptera</taxon>
        <taxon>Brachycera</taxon>
        <taxon>Muscomorpha</taxon>
        <taxon>Platypezoidea</taxon>
        <taxon>Phoridae</taxon>
        <taxon>Megaseliini</taxon>
        <taxon>Megaselia</taxon>
    </lineage>
</organism>
<dbReference type="HOGENOM" id="CLU_1435957_0_0_1"/>
<dbReference type="EnsemblMetazoa" id="MESCA004818-RA">
    <property type="protein sequence ID" value="MESCA004818-PA"/>
    <property type="gene ID" value="MESCA004818"/>
</dbReference>
<dbReference type="AlphaFoldDB" id="T1GMP0"/>
<sequence length="189" mass="20621">MQVLRTYLQHIYPQNSDSRLNELLAHIPESSSTSTSTSTSSSSSSTPSANMSSNSSQGEVLTFKPTFFKTEANAKMDDGPPPKIKEEICDDREYTQSILHSHLTAKREYCSAPVVQQQQKMFKKSQSIINRFNNGDDEQHNSSFNGNNCSRKKASAAALSGGGGPGPAVNVNHNDGDNFVVFKTTLPDD</sequence>
<evidence type="ECO:0000313" key="3">
    <source>
        <dbReference type="Proteomes" id="UP000015102"/>
    </source>
</evidence>
<evidence type="ECO:0000256" key="1">
    <source>
        <dbReference type="SAM" id="MobiDB-lite"/>
    </source>
</evidence>
<proteinExistence type="predicted"/>
<dbReference type="Proteomes" id="UP000015102">
    <property type="component" value="Unassembled WGS sequence"/>
</dbReference>
<reference evidence="2" key="2">
    <citation type="submission" date="2015-06" db="UniProtKB">
        <authorList>
            <consortium name="EnsemblMetazoa"/>
        </authorList>
    </citation>
    <scope>IDENTIFICATION</scope>
</reference>
<protein>
    <submittedName>
        <fullName evidence="2">Uncharacterized protein</fullName>
    </submittedName>
</protein>
<evidence type="ECO:0000313" key="2">
    <source>
        <dbReference type="EnsemblMetazoa" id="MESCA004818-PA"/>
    </source>
</evidence>
<dbReference type="EMBL" id="CAQQ02097146">
    <property type="status" value="NOT_ANNOTATED_CDS"/>
    <property type="molecule type" value="Genomic_DNA"/>
</dbReference>
<feature type="region of interest" description="Disordered" evidence="1">
    <location>
        <begin position="29"/>
        <end position="60"/>
    </location>
</feature>
<dbReference type="EMBL" id="CAQQ02097145">
    <property type="status" value="NOT_ANNOTATED_CDS"/>
    <property type="molecule type" value="Genomic_DNA"/>
</dbReference>
<keyword evidence="3" id="KW-1185">Reference proteome</keyword>